<gene>
    <name evidence="2" type="ORF">LCGC14_0817460</name>
</gene>
<keyword evidence="1" id="KW-1133">Transmembrane helix</keyword>
<organism evidence="2">
    <name type="scientific">marine sediment metagenome</name>
    <dbReference type="NCBI Taxonomy" id="412755"/>
    <lineage>
        <taxon>unclassified sequences</taxon>
        <taxon>metagenomes</taxon>
        <taxon>ecological metagenomes</taxon>
    </lineage>
</organism>
<evidence type="ECO:0000256" key="1">
    <source>
        <dbReference type="SAM" id="Phobius"/>
    </source>
</evidence>
<name>A0A0F9S4T2_9ZZZZ</name>
<sequence length="70" mass="7282">MNLRNIGIGIAAALVAFVVGFEIGMSIYILEPSGIFLPGEVFAGAFPGLRAGLRAGLRQIFPVVSSFEAA</sequence>
<keyword evidence="1" id="KW-0812">Transmembrane</keyword>
<reference evidence="2" key="1">
    <citation type="journal article" date="2015" name="Nature">
        <title>Complex archaea that bridge the gap between prokaryotes and eukaryotes.</title>
        <authorList>
            <person name="Spang A."/>
            <person name="Saw J.H."/>
            <person name="Jorgensen S.L."/>
            <person name="Zaremba-Niedzwiedzka K."/>
            <person name="Martijn J."/>
            <person name="Lind A.E."/>
            <person name="van Eijk R."/>
            <person name="Schleper C."/>
            <person name="Guy L."/>
            <person name="Ettema T.J."/>
        </authorList>
    </citation>
    <scope>NUCLEOTIDE SEQUENCE</scope>
</reference>
<dbReference type="AlphaFoldDB" id="A0A0F9S4T2"/>
<feature type="transmembrane region" description="Helical" evidence="1">
    <location>
        <begin position="6"/>
        <end position="30"/>
    </location>
</feature>
<proteinExistence type="predicted"/>
<accession>A0A0F9S4T2</accession>
<dbReference type="EMBL" id="LAZR01002278">
    <property type="protein sequence ID" value="KKN32091.1"/>
    <property type="molecule type" value="Genomic_DNA"/>
</dbReference>
<keyword evidence="1" id="KW-0472">Membrane</keyword>
<comment type="caution">
    <text evidence="2">The sequence shown here is derived from an EMBL/GenBank/DDBJ whole genome shotgun (WGS) entry which is preliminary data.</text>
</comment>
<protein>
    <submittedName>
        <fullName evidence="2">Uncharacterized protein</fullName>
    </submittedName>
</protein>
<evidence type="ECO:0000313" key="2">
    <source>
        <dbReference type="EMBL" id="KKN32091.1"/>
    </source>
</evidence>